<reference evidence="2" key="1">
    <citation type="submission" date="2020-11" db="EMBL/GenBank/DDBJ databases">
        <authorList>
            <consortium name="DOE Joint Genome Institute"/>
            <person name="Ahrendt S."/>
            <person name="Riley R."/>
            <person name="Andreopoulos W."/>
            <person name="Labutti K."/>
            <person name="Pangilinan J."/>
            <person name="Ruiz-Duenas F.J."/>
            <person name="Barrasa J.M."/>
            <person name="Sanchez-Garcia M."/>
            <person name="Camarero S."/>
            <person name="Miyauchi S."/>
            <person name="Serrano A."/>
            <person name="Linde D."/>
            <person name="Babiker R."/>
            <person name="Drula E."/>
            <person name="Ayuso-Fernandez I."/>
            <person name="Pacheco R."/>
            <person name="Padilla G."/>
            <person name="Ferreira P."/>
            <person name="Barriuso J."/>
            <person name="Kellner H."/>
            <person name="Castanera R."/>
            <person name="Alfaro M."/>
            <person name="Ramirez L."/>
            <person name="Pisabarro A.G."/>
            <person name="Kuo A."/>
            <person name="Tritt A."/>
            <person name="Lipzen A."/>
            <person name="He G."/>
            <person name="Yan M."/>
            <person name="Ng V."/>
            <person name="Cullen D."/>
            <person name="Martin F."/>
            <person name="Rosso M.-N."/>
            <person name="Henrissat B."/>
            <person name="Hibbett D."/>
            <person name="Martinez A.T."/>
            <person name="Grigoriev I.V."/>
        </authorList>
    </citation>
    <scope>NUCLEOTIDE SEQUENCE</scope>
    <source>
        <strain evidence="2">AH 40177</strain>
    </source>
</reference>
<feature type="compositionally biased region" description="Basic and acidic residues" evidence="1">
    <location>
        <begin position="382"/>
        <end position="404"/>
    </location>
</feature>
<dbReference type="OrthoDB" id="3068326at2759"/>
<comment type="caution">
    <text evidence="2">The sequence shown here is derived from an EMBL/GenBank/DDBJ whole genome shotgun (WGS) entry which is preliminary data.</text>
</comment>
<feature type="compositionally biased region" description="Basic and acidic residues" evidence="1">
    <location>
        <begin position="196"/>
        <end position="205"/>
    </location>
</feature>
<dbReference type="Proteomes" id="UP000772434">
    <property type="component" value="Unassembled WGS sequence"/>
</dbReference>
<gene>
    <name evidence="2" type="ORF">BDP27DRAFT_1367308</name>
</gene>
<evidence type="ECO:0000256" key="1">
    <source>
        <dbReference type="SAM" id="MobiDB-lite"/>
    </source>
</evidence>
<dbReference type="EMBL" id="JADNRY010000126">
    <property type="protein sequence ID" value="KAF9064332.1"/>
    <property type="molecule type" value="Genomic_DNA"/>
</dbReference>
<accession>A0A9P5PKN9</accession>
<name>A0A9P5PKN9_9AGAR</name>
<sequence length="419" mass="47839">MVTQIQFEEAISQLVPLQRELKVLAAWVKMGRSLIISPPNKSKFTEGLSIPFSKGHSMGLWINGAEEKVAVWFIEMGIPVFVVHKTQSKVDAQFFNKETTYSRFPFDNCDLEFTLIPLRFHDMLEASKGQLRSNLSWKVAKVWFDSRTFGFLLELEAPFFNGRDLKTEMGKLTWVYFDQEPKRSDEGSLPTVIPERTTKGGDNDHPNPSPTISPQETQSQVTAETEDLMVVDTPSPLLLTTNLMTPTTAEPDDLEPMEKVLKDQQVRDGTSPYLWIAGIGTQSFTDFKAWISQAVPGLTPTVIFKVTNGGDSPLFFIKFFDRHQAKRFKEAYHMKRNVDHLLLISFAFHDDYIRLKESDGMVLEQWENKIQIRKTAQTPHHLTQEHKDLGMEERKNKKQKADRGGCRKIIAQSYLGPPA</sequence>
<evidence type="ECO:0000313" key="2">
    <source>
        <dbReference type="EMBL" id="KAF9064332.1"/>
    </source>
</evidence>
<proteinExistence type="predicted"/>
<evidence type="ECO:0000313" key="3">
    <source>
        <dbReference type="Proteomes" id="UP000772434"/>
    </source>
</evidence>
<organism evidence="2 3">
    <name type="scientific">Rhodocollybia butyracea</name>
    <dbReference type="NCBI Taxonomy" id="206335"/>
    <lineage>
        <taxon>Eukaryota</taxon>
        <taxon>Fungi</taxon>
        <taxon>Dikarya</taxon>
        <taxon>Basidiomycota</taxon>
        <taxon>Agaricomycotina</taxon>
        <taxon>Agaricomycetes</taxon>
        <taxon>Agaricomycetidae</taxon>
        <taxon>Agaricales</taxon>
        <taxon>Marasmiineae</taxon>
        <taxon>Omphalotaceae</taxon>
        <taxon>Rhodocollybia</taxon>
    </lineage>
</organism>
<feature type="compositionally biased region" description="Polar residues" evidence="1">
    <location>
        <begin position="210"/>
        <end position="222"/>
    </location>
</feature>
<dbReference type="AlphaFoldDB" id="A0A9P5PKN9"/>
<feature type="region of interest" description="Disordered" evidence="1">
    <location>
        <begin position="182"/>
        <end position="222"/>
    </location>
</feature>
<keyword evidence="3" id="KW-1185">Reference proteome</keyword>
<protein>
    <submittedName>
        <fullName evidence="2">Uncharacterized protein</fullName>
    </submittedName>
</protein>
<feature type="region of interest" description="Disordered" evidence="1">
    <location>
        <begin position="377"/>
        <end position="404"/>
    </location>
</feature>